<protein>
    <recommendedName>
        <fullName evidence="4">ABC-2 type transport system permease protein</fullName>
    </recommendedName>
</protein>
<dbReference type="AlphaFoldDB" id="A0A916ZBX4"/>
<accession>A0A916ZBX4</accession>
<proteinExistence type="predicted"/>
<keyword evidence="1" id="KW-0472">Membrane</keyword>
<feature type="transmembrane region" description="Helical" evidence="1">
    <location>
        <begin position="225"/>
        <end position="247"/>
    </location>
</feature>
<gene>
    <name evidence="2" type="ORF">GCM10010911_48530</name>
</gene>
<keyword evidence="1" id="KW-1133">Transmembrane helix</keyword>
<dbReference type="Proteomes" id="UP000612456">
    <property type="component" value="Unassembled WGS sequence"/>
</dbReference>
<dbReference type="PANTHER" id="PTHR37305">
    <property type="entry name" value="INTEGRAL MEMBRANE PROTEIN-RELATED"/>
    <property type="match status" value="1"/>
</dbReference>
<evidence type="ECO:0000256" key="1">
    <source>
        <dbReference type="SAM" id="Phobius"/>
    </source>
</evidence>
<feature type="transmembrane region" description="Helical" evidence="1">
    <location>
        <begin position="176"/>
        <end position="201"/>
    </location>
</feature>
<sequence>MSNLILAELYKLRKDRSFRMLIYLVLLIAAAYPIINYIDNQYDGDAAVSGAEFFLSSVDANVYIIKFGLSILAGFFISSEYSTGVMKTIASSGSSRSRIFSAKLIGFTAGSMILSLVFPVVSTLVASLLSSFGELPVDNAAGFLLRTLGLTLLYAAGFAAIAAFFSTIFTDSGKTIGFLLIFFIMIDSILVGLGSFMPFFMDVYDHSVFKLMLDIVKPQLEGRELVNILLTPVLTMIVMGILGVLVYRRKEIK</sequence>
<dbReference type="RefSeq" id="WP_188995774.1">
    <property type="nucleotide sequence ID" value="NZ_BMHP01000003.1"/>
</dbReference>
<reference evidence="2" key="2">
    <citation type="submission" date="2020-09" db="EMBL/GenBank/DDBJ databases">
        <authorList>
            <person name="Sun Q."/>
            <person name="Zhou Y."/>
        </authorList>
    </citation>
    <scope>NUCLEOTIDE SEQUENCE</scope>
    <source>
        <strain evidence="2">CGMCC 1.15178</strain>
    </source>
</reference>
<dbReference type="EMBL" id="BMHP01000003">
    <property type="protein sequence ID" value="GGD84506.1"/>
    <property type="molecule type" value="Genomic_DNA"/>
</dbReference>
<keyword evidence="3" id="KW-1185">Reference proteome</keyword>
<dbReference type="Pfam" id="PF12730">
    <property type="entry name" value="ABC2_membrane_4"/>
    <property type="match status" value="1"/>
</dbReference>
<organism evidence="2 3">
    <name type="scientific">Paenibacillus nasutitermitis</name>
    <dbReference type="NCBI Taxonomy" id="1652958"/>
    <lineage>
        <taxon>Bacteria</taxon>
        <taxon>Bacillati</taxon>
        <taxon>Bacillota</taxon>
        <taxon>Bacilli</taxon>
        <taxon>Bacillales</taxon>
        <taxon>Paenibacillaceae</taxon>
        <taxon>Paenibacillus</taxon>
    </lineage>
</organism>
<comment type="caution">
    <text evidence="2">The sequence shown here is derived from an EMBL/GenBank/DDBJ whole genome shotgun (WGS) entry which is preliminary data.</text>
</comment>
<reference evidence="2" key="1">
    <citation type="journal article" date="2014" name="Int. J. Syst. Evol. Microbiol.">
        <title>Complete genome sequence of Corynebacterium casei LMG S-19264T (=DSM 44701T), isolated from a smear-ripened cheese.</title>
        <authorList>
            <consortium name="US DOE Joint Genome Institute (JGI-PGF)"/>
            <person name="Walter F."/>
            <person name="Albersmeier A."/>
            <person name="Kalinowski J."/>
            <person name="Ruckert C."/>
        </authorList>
    </citation>
    <scope>NUCLEOTIDE SEQUENCE</scope>
    <source>
        <strain evidence="2">CGMCC 1.15178</strain>
    </source>
</reference>
<evidence type="ECO:0000313" key="3">
    <source>
        <dbReference type="Proteomes" id="UP000612456"/>
    </source>
</evidence>
<dbReference type="PANTHER" id="PTHR37305:SF1">
    <property type="entry name" value="MEMBRANE PROTEIN"/>
    <property type="match status" value="1"/>
</dbReference>
<feature type="transmembrane region" description="Helical" evidence="1">
    <location>
        <begin position="148"/>
        <end position="169"/>
    </location>
</feature>
<feature type="transmembrane region" description="Helical" evidence="1">
    <location>
        <begin position="63"/>
        <end position="83"/>
    </location>
</feature>
<feature type="transmembrane region" description="Helical" evidence="1">
    <location>
        <begin position="20"/>
        <end position="38"/>
    </location>
</feature>
<name>A0A916ZBX4_9BACL</name>
<feature type="transmembrane region" description="Helical" evidence="1">
    <location>
        <begin position="104"/>
        <end position="128"/>
    </location>
</feature>
<evidence type="ECO:0008006" key="4">
    <source>
        <dbReference type="Google" id="ProtNLM"/>
    </source>
</evidence>
<evidence type="ECO:0000313" key="2">
    <source>
        <dbReference type="EMBL" id="GGD84506.1"/>
    </source>
</evidence>
<keyword evidence="1" id="KW-0812">Transmembrane</keyword>